<evidence type="ECO:0000313" key="2">
    <source>
        <dbReference type="EMBL" id="ODQ44626.1"/>
    </source>
</evidence>
<proteinExistence type="predicted"/>
<keyword evidence="3" id="KW-1185">Reference proteome</keyword>
<evidence type="ECO:0000313" key="3">
    <source>
        <dbReference type="Proteomes" id="UP000094455"/>
    </source>
</evidence>
<dbReference type="GeneID" id="30178286"/>
<feature type="compositionally biased region" description="Acidic residues" evidence="1">
    <location>
        <begin position="86"/>
        <end position="96"/>
    </location>
</feature>
<accession>A0A1E3NEV9</accession>
<dbReference type="RefSeq" id="XP_019015739.1">
    <property type="nucleotide sequence ID" value="XM_019161599.1"/>
</dbReference>
<feature type="compositionally biased region" description="Basic and acidic residues" evidence="1">
    <location>
        <begin position="99"/>
        <end position="108"/>
    </location>
</feature>
<organism evidence="2 3">
    <name type="scientific">Pichia membranifaciens NRRL Y-2026</name>
    <dbReference type="NCBI Taxonomy" id="763406"/>
    <lineage>
        <taxon>Eukaryota</taxon>
        <taxon>Fungi</taxon>
        <taxon>Dikarya</taxon>
        <taxon>Ascomycota</taxon>
        <taxon>Saccharomycotina</taxon>
        <taxon>Pichiomycetes</taxon>
        <taxon>Pichiales</taxon>
        <taxon>Pichiaceae</taxon>
        <taxon>Pichia</taxon>
    </lineage>
</organism>
<dbReference type="Proteomes" id="UP000094455">
    <property type="component" value="Unassembled WGS sequence"/>
</dbReference>
<reference evidence="2 3" key="1">
    <citation type="journal article" date="2016" name="Proc. Natl. Acad. Sci. U.S.A.">
        <title>Comparative genomics of biotechnologically important yeasts.</title>
        <authorList>
            <person name="Riley R."/>
            <person name="Haridas S."/>
            <person name="Wolfe K.H."/>
            <person name="Lopes M.R."/>
            <person name="Hittinger C.T."/>
            <person name="Goeker M."/>
            <person name="Salamov A.A."/>
            <person name="Wisecaver J.H."/>
            <person name="Long T.M."/>
            <person name="Calvey C.H."/>
            <person name="Aerts A.L."/>
            <person name="Barry K.W."/>
            <person name="Choi C."/>
            <person name="Clum A."/>
            <person name="Coughlan A.Y."/>
            <person name="Deshpande S."/>
            <person name="Douglass A.P."/>
            <person name="Hanson S.J."/>
            <person name="Klenk H.-P."/>
            <person name="LaButti K.M."/>
            <person name="Lapidus A."/>
            <person name="Lindquist E.A."/>
            <person name="Lipzen A.M."/>
            <person name="Meier-Kolthoff J.P."/>
            <person name="Ohm R.A."/>
            <person name="Otillar R.P."/>
            <person name="Pangilinan J.L."/>
            <person name="Peng Y."/>
            <person name="Rokas A."/>
            <person name="Rosa C.A."/>
            <person name="Scheuner C."/>
            <person name="Sibirny A.A."/>
            <person name="Slot J.C."/>
            <person name="Stielow J.B."/>
            <person name="Sun H."/>
            <person name="Kurtzman C.P."/>
            <person name="Blackwell M."/>
            <person name="Grigoriev I.V."/>
            <person name="Jeffries T.W."/>
        </authorList>
    </citation>
    <scope>NUCLEOTIDE SEQUENCE [LARGE SCALE GENOMIC DNA]</scope>
    <source>
        <strain evidence="2 3">NRRL Y-2026</strain>
    </source>
</reference>
<gene>
    <name evidence="2" type="ORF">PICMEDRAFT_174287</name>
</gene>
<sequence>MDLGYSSSDSDTDDENAKKRRHDEDAIDGGNKKEEEVTSIDIDIRKVFHLHSTEQSKRRKLDDRSGKISRAISKVLNDKVEIDSTTGDDGELDGGESESAGKKGVKDKLGIPKDAVVAELDMSDFYKHNQEELESGRLNAERQAKIGDIVYHREAGHSNAGRLDRVIQFNLNNEEKIMYQNKERIAKEMAIAREKANAGRG</sequence>
<feature type="region of interest" description="Disordered" evidence="1">
    <location>
        <begin position="1"/>
        <end position="38"/>
    </location>
</feature>
<feature type="region of interest" description="Disordered" evidence="1">
    <location>
        <begin position="79"/>
        <end position="108"/>
    </location>
</feature>
<dbReference type="OrthoDB" id="3995942at2759"/>
<protein>
    <submittedName>
        <fullName evidence="2">Uncharacterized protein</fullName>
    </submittedName>
</protein>
<evidence type="ECO:0000256" key="1">
    <source>
        <dbReference type="SAM" id="MobiDB-lite"/>
    </source>
</evidence>
<dbReference type="AlphaFoldDB" id="A0A1E3NEV9"/>
<dbReference type="EMBL" id="KV454006">
    <property type="protein sequence ID" value="ODQ44626.1"/>
    <property type="molecule type" value="Genomic_DNA"/>
</dbReference>
<name>A0A1E3NEV9_9ASCO</name>